<comment type="caution">
    <text evidence="2">The sequence shown here is derived from an EMBL/GenBank/DDBJ whole genome shotgun (WGS) entry which is preliminary data.</text>
</comment>
<dbReference type="EMBL" id="CAJSLV010000002">
    <property type="protein sequence ID" value="CAG6391058.1"/>
    <property type="molecule type" value="Genomic_DNA"/>
</dbReference>
<organism evidence="2 3">
    <name type="scientific">Actinacidiphila cocklensis</name>
    <dbReference type="NCBI Taxonomy" id="887465"/>
    <lineage>
        <taxon>Bacteria</taxon>
        <taxon>Bacillati</taxon>
        <taxon>Actinomycetota</taxon>
        <taxon>Actinomycetes</taxon>
        <taxon>Kitasatosporales</taxon>
        <taxon>Streptomycetaceae</taxon>
        <taxon>Actinacidiphila</taxon>
    </lineage>
</organism>
<keyword evidence="3" id="KW-1185">Reference proteome</keyword>
<evidence type="ECO:0000313" key="3">
    <source>
        <dbReference type="Proteomes" id="UP001152519"/>
    </source>
</evidence>
<gene>
    <name evidence="2" type="ORF">SCOCK_100124</name>
</gene>
<proteinExistence type="predicted"/>
<reference evidence="2" key="1">
    <citation type="submission" date="2021-05" db="EMBL/GenBank/DDBJ databases">
        <authorList>
            <person name="Arsene-Ploetze F."/>
        </authorList>
    </citation>
    <scope>NUCLEOTIDE SEQUENCE</scope>
    <source>
        <strain evidence="2">DSM 42138</strain>
    </source>
</reference>
<evidence type="ECO:0000256" key="1">
    <source>
        <dbReference type="SAM" id="MobiDB-lite"/>
    </source>
</evidence>
<accession>A0A9W4DJA3</accession>
<protein>
    <submittedName>
        <fullName evidence="2">Uncharacterized protein</fullName>
    </submittedName>
</protein>
<dbReference type="Proteomes" id="UP001152519">
    <property type="component" value="Unassembled WGS sequence"/>
</dbReference>
<feature type="region of interest" description="Disordered" evidence="1">
    <location>
        <begin position="1"/>
        <end position="89"/>
    </location>
</feature>
<evidence type="ECO:0000313" key="2">
    <source>
        <dbReference type="EMBL" id="CAG6391058.1"/>
    </source>
</evidence>
<feature type="compositionally biased region" description="Basic residues" evidence="1">
    <location>
        <begin position="34"/>
        <end position="43"/>
    </location>
</feature>
<dbReference type="AlphaFoldDB" id="A0A9W4DJA3"/>
<name>A0A9W4DJA3_9ACTN</name>
<sequence>MPGFRAVPGDGSRAVRPYRERLPGCRLGRVAGRGQRRARRRGGRLLPDRGDRGVQGRRRRVTPVTQGRRDAGTQGRTDGPARRTGGLVR</sequence>